<organism evidence="2 3">
    <name type="scientific">Pseudoalteromonas agarivorans</name>
    <dbReference type="NCBI Taxonomy" id="176102"/>
    <lineage>
        <taxon>Bacteria</taxon>
        <taxon>Pseudomonadati</taxon>
        <taxon>Pseudomonadota</taxon>
        <taxon>Gammaproteobacteria</taxon>
        <taxon>Alteromonadales</taxon>
        <taxon>Pseudoalteromonadaceae</taxon>
        <taxon>Pseudoalteromonas</taxon>
    </lineage>
</organism>
<dbReference type="InterPro" id="IPR024628">
    <property type="entry name" value="Sulfotransferase_Stf0_dom"/>
</dbReference>
<dbReference type="AlphaFoldDB" id="A0AAD0TY49"/>
<dbReference type="Proteomes" id="UP000279995">
    <property type="component" value="Chromosome I"/>
</dbReference>
<proteinExistence type="predicted"/>
<dbReference type="EMBL" id="CP033065">
    <property type="protein sequence ID" value="AYM86614.1"/>
    <property type="molecule type" value="Genomic_DNA"/>
</dbReference>
<name>A0AAD0TY49_9GAMM</name>
<dbReference type="SUPFAM" id="SSF52540">
    <property type="entry name" value="P-loop containing nucleoside triphosphate hydrolases"/>
    <property type="match status" value="1"/>
</dbReference>
<sequence length="267" mass="30924">MHLYKEQFLEEHDYPRVSKPTKVLIIASTERCGSHMLGHALHNTHAFGFPLEYANPANLKKWKEKFKTDDFYEVLDELQKRRTSPNGVFGIKLHYQHIEEFGGFEQLVNHFPDAYYVLLSRENVLNQAVSLSIASQTGVWIAGQEPVNENPEYDYSSIDKSLKSIIKNNSSWRYSLAASDCNYIEMNFDNVKNNLDKTISDIAKFMGVSVNIEDIPTEQVTSKQSNKLNKEWKERFCSEFNLSSKLIPEQKQGLIKYIKRKVKKVFS</sequence>
<dbReference type="RefSeq" id="WP_121637459.1">
    <property type="nucleotide sequence ID" value="NZ_CP033065.1"/>
</dbReference>
<accession>A0AAD0TY49</accession>
<reference evidence="2 3" key="1">
    <citation type="submission" date="2018-10" db="EMBL/GenBank/DDBJ databases">
        <title>Complete Genome Sequence and Transcriptomic Profiles of a Marine Bacterium, Pseudoalteromonas agarivorans Hao 2018.</title>
        <authorList>
            <person name="Hao L."/>
        </authorList>
    </citation>
    <scope>NUCLEOTIDE SEQUENCE [LARGE SCALE GENOMIC DNA]</scope>
    <source>
        <strain evidence="2 3">Hao 2018</strain>
    </source>
</reference>
<feature type="domain" description="Sulphotransferase Stf0" evidence="1">
    <location>
        <begin position="25"/>
        <end position="237"/>
    </location>
</feature>
<dbReference type="InterPro" id="IPR027417">
    <property type="entry name" value="P-loop_NTPase"/>
</dbReference>
<evidence type="ECO:0000313" key="3">
    <source>
        <dbReference type="Proteomes" id="UP000279995"/>
    </source>
</evidence>
<gene>
    <name evidence="2" type="ORF">D9T18_07785</name>
</gene>
<evidence type="ECO:0000259" key="1">
    <source>
        <dbReference type="Pfam" id="PF09037"/>
    </source>
</evidence>
<dbReference type="Pfam" id="PF09037">
    <property type="entry name" value="Sulphotransf"/>
    <property type="match status" value="1"/>
</dbReference>
<protein>
    <submittedName>
        <fullName evidence="2">Stf0 sulfotransferase</fullName>
    </submittedName>
</protein>
<dbReference type="Gene3D" id="3.40.50.300">
    <property type="entry name" value="P-loop containing nucleotide triphosphate hydrolases"/>
    <property type="match status" value="1"/>
</dbReference>
<evidence type="ECO:0000313" key="2">
    <source>
        <dbReference type="EMBL" id="AYM86614.1"/>
    </source>
</evidence>